<comment type="caution">
    <text evidence="1">The sequence shown here is derived from an EMBL/GenBank/DDBJ whole genome shotgun (WGS) entry which is preliminary data.</text>
</comment>
<dbReference type="AlphaFoldDB" id="A0AAV2Z8A1"/>
<proteinExistence type="predicted"/>
<evidence type="ECO:0000313" key="2">
    <source>
        <dbReference type="Proteomes" id="UP001146120"/>
    </source>
</evidence>
<sequence>MVSEEEAALILSANPSSGVISIGNRFSLDKVTEEDCIFHFRFNRESIHAIARALFEDNAHVRTANGSSFTTIEAMCILLRRFAYPSRCGDLALLFGWQRSEISSVFNLMVCVLLSSLGKLLEISTTTLPEARLRLLASAVRSRGAALDKCVGFVDWTVRGIARPGRQNWIPRYQFDRATTAIQRINELCEGCSRMGIWQHCKSVGIQRSEARAEDWDVPSWEVLLGGYVTLQHAQLCFPKPD</sequence>
<dbReference type="EMBL" id="DAKRPA010000037">
    <property type="protein sequence ID" value="DBA02020.1"/>
    <property type="molecule type" value="Genomic_DNA"/>
</dbReference>
<gene>
    <name evidence="1" type="ORF">N0F65_000267</name>
</gene>
<reference evidence="1" key="1">
    <citation type="submission" date="2022-11" db="EMBL/GenBank/DDBJ databases">
        <authorList>
            <person name="Morgan W.R."/>
            <person name="Tartar A."/>
        </authorList>
    </citation>
    <scope>NUCLEOTIDE SEQUENCE</scope>
    <source>
        <strain evidence="1">ARSEF 373</strain>
    </source>
</reference>
<dbReference type="PANTHER" id="PTHR34615">
    <property type="entry name" value="PX DOMAIN-CONTAINING PROTEIN"/>
    <property type="match status" value="1"/>
</dbReference>
<reference evidence="1" key="2">
    <citation type="journal article" date="2023" name="Microbiol Resour">
        <title>Decontamination and Annotation of the Draft Genome Sequence of the Oomycete Lagenidium giganteum ARSEF 373.</title>
        <authorList>
            <person name="Morgan W.R."/>
            <person name="Tartar A."/>
        </authorList>
    </citation>
    <scope>NUCLEOTIDE SEQUENCE</scope>
    <source>
        <strain evidence="1">ARSEF 373</strain>
    </source>
</reference>
<evidence type="ECO:0008006" key="3">
    <source>
        <dbReference type="Google" id="ProtNLM"/>
    </source>
</evidence>
<accession>A0AAV2Z8A1</accession>
<protein>
    <recommendedName>
        <fullName evidence="3">DDE Tnp4 domain-containing protein</fullName>
    </recommendedName>
</protein>
<dbReference type="Proteomes" id="UP001146120">
    <property type="component" value="Unassembled WGS sequence"/>
</dbReference>
<keyword evidence="2" id="KW-1185">Reference proteome</keyword>
<evidence type="ECO:0000313" key="1">
    <source>
        <dbReference type="EMBL" id="DBA02020.1"/>
    </source>
</evidence>
<dbReference type="PANTHER" id="PTHR34615:SF1">
    <property type="entry name" value="PX DOMAIN-CONTAINING PROTEIN"/>
    <property type="match status" value="1"/>
</dbReference>
<organism evidence="1 2">
    <name type="scientific">Lagenidium giganteum</name>
    <dbReference type="NCBI Taxonomy" id="4803"/>
    <lineage>
        <taxon>Eukaryota</taxon>
        <taxon>Sar</taxon>
        <taxon>Stramenopiles</taxon>
        <taxon>Oomycota</taxon>
        <taxon>Peronosporomycetes</taxon>
        <taxon>Pythiales</taxon>
        <taxon>Pythiaceae</taxon>
    </lineage>
</organism>
<name>A0AAV2Z8A1_9STRA</name>